<dbReference type="InterPro" id="IPR027417">
    <property type="entry name" value="P-loop_NTPase"/>
</dbReference>
<dbReference type="Proteomes" id="UP001519332">
    <property type="component" value="Unassembled WGS sequence"/>
</dbReference>
<dbReference type="Pfam" id="PF16193">
    <property type="entry name" value="AAA_assoc_2"/>
    <property type="match status" value="1"/>
</dbReference>
<dbReference type="PANTHER" id="PTHR13779">
    <property type="entry name" value="WERNER HELICASE-INTERACTING PROTEIN 1 FAMILY MEMBER"/>
    <property type="match status" value="1"/>
</dbReference>
<proteinExistence type="inferred from homology"/>
<keyword evidence="7" id="KW-1185">Reference proteome</keyword>
<feature type="region of interest" description="Disordered" evidence="4">
    <location>
        <begin position="422"/>
        <end position="451"/>
    </location>
</feature>
<gene>
    <name evidence="6" type="ORF">JOF56_010590</name>
</gene>
<evidence type="ECO:0000256" key="1">
    <source>
        <dbReference type="ARBA" id="ARBA00008959"/>
    </source>
</evidence>
<organism evidence="6 7">
    <name type="scientific">Kibdelosporangium banguiense</name>
    <dbReference type="NCBI Taxonomy" id="1365924"/>
    <lineage>
        <taxon>Bacteria</taxon>
        <taxon>Bacillati</taxon>
        <taxon>Actinomycetota</taxon>
        <taxon>Actinomycetes</taxon>
        <taxon>Pseudonocardiales</taxon>
        <taxon>Pseudonocardiaceae</taxon>
        <taxon>Kibdelosporangium</taxon>
    </lineage>
</organism>
<evidence type="ECO:0000256" key="3">
    <source>
        <dbReference type="ARBA" id="ARBA00022840"/>
    </source>
</evidence>
<feature type="region of interest" description="Disordered" evidence="4">
    <location>
        <begin position="1"/>
        <end position="21"/>
    </location>
</feature>
<dbReference type="SUPFAM" id="SSF52540">
    <property type="entry name" value="P-loop containing nucleoside triphosphate hydrolases"/>
    <property type="match status" value="1"/>
</dbReference>
<dbReference type="PANTHER" id="PTHR13779:SF7">
    <property type="entry name" value="ATPASE WRNIP1"/>
    <property type="match status" value="1"/>
</dbReference>
<dbReference type="SMART" id="SM00382">
    <property type="entry name" value="AAA"/>
    <property type="match status" value="1"/>
</dbReference>
<dbReference type="Gene3D" id="1.20.272.10">
    <property type="match status" value="1"/>
</dbReference>
<accession>A0ABS4U0N5</accession>
<keyword evidence="2" id="KW-0547">Nucleotide-binding</keyword>
<comment type="similarity">
    <text evidence="1">Belongs to the AAA ATPase family. RarA/MGS1/WRNIP1 subfamily.</text>
</comment>
<feature type="compositionally biased region" description="Basic and acidic residues" evidence="4">
    <location>
        <begin position="432"/>
        <end position="451"/>
    </location>
</feature>
<evidence type="ECO:0000256" key="2">
    <source>
        <dbReference type="ARBA" id="ARBA00022741"/>
    </source>
</evidence>
<dbReference type="CDD" id="cd18139">
    <property type="entry name" value="HLD_clamp_RarA"/>
    <property type="match status" value="1"/>
</dbReference>
<feature type="domain" description="AAA+ ATPase" evidence="5">
    <location>
        <begin position="63"/>
        <end position="180"/>
    </location>
</feature>
<dbReference type="Gene3D" id="3.40.50.300">
    <property type="entry name" value="P-loop containing nucleotide triphosphate hydrolases"/>
    <property type="match status" value="1"/>
</dbReference>
<dbReference type="EMBL" id="JAGINW010000001">
    <property type="protein sequence ID" value="MBP2330205.1"/>
    <property type="molecule type" value="Genomic_DNA"/>
</dbReference>
<dbReference type="Pfam" id="PF12002">
    <property type="entry name" value="MgsA_C"/>
    <property type="match status" value="1"/>
</dbReference>
<reference evidence="6 7" key="1">
    <citation type="submission" date="2021-03" db="EMBL/GenBank/DDBJ databases">
        <title>Sequencing the genomes of 1000 actinobacteria strains.</title>
        <authorList>
            <person name="Klenk H.-P."/>
        </authorList>
    </citation>
    <scope>NUCLEOTIDE SEQUENCE [LARGE SCALE GENOMIC DNA]</scope>
    <source>
        <strain evidence="6 7">DSM 46670</strain>
    </source>
</reference>
<dbReference type="Gene3D" id="1.10.8.60">
    <property type="match status" value="1"/>
</dbReference>
<dbReference type="InterPro" id="IPR051314">
    <property type="entry name" value="AAA_ATPase_RarA/MGS1/WRNIP1"/>
</dbReference>
<evidence type="ECO:0000256" key="4">
    <source>
        <dbReference type="SAM" id="MobiDB-lite"/>
    </source>
</evidence>
<dbReference type="Pfam" id="PF00004">
    <property type="entry name" value="AAA"/>
    <property type="match status" value="1"/>
</dbReference>
<evidence type="ECO:0000313" key="6">
    <source>
        <dbReference type="EMBL" id="MBP2330205.1"/>
    </source>
</evidence>
<dbReference type="Gene3D" id="1.10.3710.10">
    <property type="entry name" value="DNA polymerase III clamp loader subunits, C-terminal domain"/>
    <property type="match status" value="1"/>
</dbReference>
<comment type="caution">
    <text evidence="6">The sequence shown here is derived from an EMBL/GenBank/DDBJ whole genome shotgun (WGS) entry which is preliminary data.</text>
</comment>
<dbReference type="RefSeq" id="WP_209646847.1">
    <property type="nucleotide sequence ID" value="NZ_JAGINW010000001.1"/>
</dbReference>
<keyword evidence="3" id="KW-0067">ATP-binding</keyword>
<evidence type="ECO:0000259" key="5">
    <source>
        <dbReference type="SMART" id="SM00382"/>
    </source>
</evidence>
<sequence>MDEGLFDVSGPSDPPPHPGAAARVAANAPLAVRMRPQSLDEVVGQDHLLGAGSPLRRLVEGAAPASVLLYGPPGTGKTTLATLVSQAIGRRFVALSALTAGVKEVRAVIDEARRRLTRSGESTVLFIDEVHRFSRTQQDALLGAVEDRIVLLVAATTENPFFSIVSPLLSRSLVLQLHPLTDEDVRVLIRRTVEDERGLAGALGLAKEAEDHLVRLAGGDARRALTALEAAADSAAATGLAEIDLATVEATVDKAAVRYDRQGDQHYDVTSAFIKSIRGSDVDAALHYLARMIEAGEDPRFIARRLVVHASEDIGMADPTALQIAVAAQQAVQFIGMPEGRLALAQATIHLATAPKSNAVIVAIDAALSDVRSGAAGTVPAHLRDGHYAGAARLGNAKGYRYPHNVPEGVLAQQYPPDGLVGRDYYEPTSRGAERPLSERVPKLRKAIRGE</sequence>
<protein>
    <submittedName>
        <fullName evidence="6">ATPase</fullName>
    </submittedName>
</protein>
<name>A0ABS4U0N5_9PSEU</name>
<dbReference type="CDD" id="cd00009">
    <property type="entry name" value="AAA"/>
    <property type="match status" value="1"/>
</dbReference>
<dbReference type="InterPro" id="IPR003959">
    <property type="entry name" value="ATPase_AAA_core"/>
</dbReference>
<dbReference type="InterPro" id="IPR008921">
    <property type="entry name" value="DNA_pol3_clamp-load_cplx_C"/>
</dbReference>
<dbReference type="InterPro" id="IPR021886">
    <property type="entry name" value="MgsA_C"/>
</dbReference>
<dbReference type="InterPro" id="IPR032423">
    <property type="entry name" value="AAA_assoc_2"/>
</dbReference>
<dbReference type="SUPFAM" id="SSF48019">
    <property type="entry name" value="post-AAA+ oligomerization domain-like"/>
    <property type="match status" value="1"/>
</dbReference>
<dbReference type="InterPro" id="IPR003593">
    <property type="entry name" value="AAA+_ATPase"/>
</dbReference>
<evidence type="ECO:0000313" key="7">
    <source>
        <dbReference type="Proteomes" id="UP001519332"/>
    </source>
</evidence>